<dbReference type="AlphaFoldDB" id="A0AAV9BA46"/>
<organism evidence="3 4">
    <name type="scientific">Acorus gramineus</name>
    <name type="common">Dwarf sweet flag</name>
    <dbReference type="NCBI Taxonomy" id="55184"/>
    <lineage>
        <taxon>Eukaryota</taxon>
        <taxon>Viridiplantae</taxon>
        <taxon>Streptophyta</taxon>
        <taxon>Embryophyta</taxon>
        <taxon>Tracheophyta</taxon>
        <taxon>Spermatophyta</taxon>
        <taxon>Magnoliopsida</taxon>
        <taxon>Liliopsida</taxon>
        <taxon>Acoraceae</taxon>
        <taxon>Acorus</taxon>
    </lineage>
</organism>
<proteinExistence type="predicted"/>
<feature type="domain" description="PHD-type zinc finger plants" evidence="2">
    <location>
        <begin position="1"/>
        <end position="45"/>
    </location>
</feature>
<comment type="caution">
    <text evidence="3">The sequence shown here is derived from an EMBL/GenBank/DDBJ whole genome shotgun (WGS) entry which is preliminary data.</text>
</comment>
<feature type="region of interest" description="Disordered" evidence="1">
    <location>
        <begin position="56"/>
        <end position="91"/>
    </location>
</feature>
<evidence type="ECO:0000256" key="1">
    <source>
        <dbReference type="SAM" id="MobiDB-lite"/>
    </source>
</evidence>
<dbReference type="Pfam" id="PF25054">
    <property type="entry name" value="PHD_pln"/>
    <property type="match status" value="1"/>
</dbReference>
<dbReference type="PANTHER" id="PTHR33779">
    <property type="entry name" value="EXPRESSED PROTEIN"/>
    <property type="match status" value="1"/>
</dbReference>
<dbReference type="PANTHER" id="PTHR33779:SF11">
    <property type="entry name" value="OS04G0551600 PROTEIN"/>
    <property type="match status" value="1"/>
</dbReference>
<dbReference type="EMBL" id="JAUJYN010000004">
    <property type="protein sequence ID" value="KAK1273258.1"/>
    <property type="molecule type" value="Genomic_DNA"/>
</dbReference>
<dbReference type="InterPro" id="IPR056874">
    <property type="entry name" value="PHD_dom_pln"/>
</dbReference>
<reference evidence="3" key="1">
    <citation type="journal article" date="2023" name="Nat. Commun.">
        <title>Diploid and tetraploid genomes of Acorus and the evolution of monocots.</title>
        <authorList>
            <person name="Ma L."/>
            <person name="Liu K.W."/>
            <person name="Li Z."/>
            <person name="Hsiao Y.Y."/>
            <person name="Qi Y."/>
            <person name="Fu T."/>
            <person name="Tang G.D."/>
            <person name="Zhang D."/>
            <person name="Sun W.H."/>
            <person name="Liu D.K."/>
            <person name="Li Y."/>
            <person name="Chen G.Z."/>
            <person name="Liu X.D."/>
            <person name="Liao X.Y."/>
            <person name="Jiang Y.T."/>
            <person name="Yu X."/>
            <person name="Hao Y."/>
            <person name="Huang J."/>
            <person name="Zhao X.W."/>
            <person name="Ke S."/>
            <person name="Chen Y.Y."/>
            <person name="Wu W.L."/>
            <person name="Hsu J.L."/>
            <person name="Lin Y.F."/>
            <person name="Huang M.D."/>
            <person name="Li C.Y."/>
            <person name="Huang L."/>
            <person name="Wang Z.W."/>
            <person name="Zhao X."/>
            <person name="Zhong W.Y."/>
            <person name="Peng D.H."/>
            <person name="Ahmad S."/>
            <person name="Lan S."/>
            <person name="Zhang J.S."/>
            <person name="Tsai W.C."/>
            <person name="Van de Peer Y."/>
            <person name="Liu Z.J."/>
        </authorList>
    </citation>
    <scope>NUCLEOTIDE SEQUENCE</scope>
    <source>
        <strain evidence="3">SCP</strain>
    </source>
</reference>
<gene>
    <name evidence="3" type="ORF">QJS04_geneDACA012451</name>
</gene>
<accession>A0AAV9BA46</accession>
<evidence type="ECO:0000313" key="4">
    <source>
        <dbReference type="Proteomes" id="UP001179952"/>
    </source>
</evidence>
<evidence type="ECO:0000259" key="2">
    <source>
        <dbReference type="Pfam" id="PF25054"/>
    </source>
</evidence>
<keyword evidence="4" id="KW-1185">Reference proteome</keyword>
<protein>
    <recommendedName>
        <fullName evidence="2">PHD-type zinc finger plants domain-containing protein</fullName>
    </recommendedName>
</protein>
<reference evidence="3" key="2">
    <citation type="submission" date="2023-06" db="EMBL/GenBank/DDBJ databases">
        <authorList>
            <person name="Ma L."/>
            <person name="Liu K.-W."/>
            <person name="Li Z."/>
            <person name="Hsiao Y.-Y."/>
            <person name="Qi Y."/>
            <person name="Fu T."/>
            <person name="Tang G."/>
            <person name="Zhang D."/>
            <person name="Sun W.-H."/>
            <person name="Liu D.-K."/>
            <person name="Li Y."/>
            <person name="Chen G.-Z."/>
            <person name="Liu X.-D."/>
            <person name="Liao X.-Y."/>
            <person name="Jiang Y.-T."/>
            <person name="Yu X."/>
            <person name="Hao Y."/>
            <person name="Huang J."/>
            <person name="Zhao X.-W."/>
            <person name="Ke S."/>
            <person name="Chen Y.-Y."/>
            <person name="Wu W.-L."/>
            <person name="Hsu J.-L."/>
            <person name="Lin Y.-F."/>
            <person name="Huang M.-D."/>
            <person name="Li C.-Y."/>
            <person name="Huang L."/>
            <person name="Wang Z.-W."/>
            <person name="Zhao X."/>
            <person name="Zhong W.-Y."/>
            <person name="Peng D.-H."/>
            <person name="Ahmad S."/>
            <person name="Lan S."/>
            <person name="Zhang J.-S."/>
            <person name="Tsai W.-C."/>
            <person name="Van De Peer Y."/>
            <person name="Liu Z.-J."/>
        </authorList>
    </citation>
    <scope>NUCLEOTIDE SEQUENCE</scope>
    <source>
        <strain evidence="3">SCP</strain>
        <tissue evidence="3">Leaves</tissue>
    </source>
</reference>
<evidence type="ECO:0000313" key="3">
    <source>
        <dbReference type="EMBL" id="KAK1273258.1"/>
    </source>
</evidence>
<sequence>MCGDVGFPDKLFRCRRCLSRFQHSYCSNYNESLSSEMDGGMCDWCRSEKLMKIHPRKTAGDGGQIKLRDGGSGGGGHGGKPPSATPARPAGRRYKLLKDVLC</sequence>
<dbReference type="Proteomes" id="UP001179952">
    <property type="component" value="Unassembled WGS sequence"/>
</dbReference>
<feature type="compositionally biased region" description="Gly residues" evidence="1">
    <location>
        <begin position="70"/>
        <end position="79"/>
    </location>
</feature>
<name>A0AAV9BA46_ACOGR</name>